<dbReference type="EMBL" id="KV428073">
    <property type="protein sequence ID" value="KZT37911.1"/>
    <property type="molecule type" value="Genomic_DNA"/>
</dbReference>
<feature type="compositionally biased region" description="Polar residues" evidence="1">
    <location>
        <begin position="87"/>
        <end position="96"/>
    </location>
</feature>
<feature type="compositionally biased region" description="Basic and acidic residues" evidence="1">
    <location>
        <begin position="507"/>
        <end position="516"/>
    </location>
</feature>
<dbReference type="AlphaFoldDB" id="A0A166CX13"/>
<sequence length="541" mass="57521">MAADSSSRPVQGQSSPTEGKALSPLSSSISETPGNVTISSPIRRGVGLFSRTLTNKGQESSQVGLLVNLEKQSGRAIASEITRQVEESTALSQSDTWRPFESPSSRQRSMSSPPRPLALHVGSTTPSAAYTPAFSTSVRRRSTSTARIPTSPSTVHSNTTSSSSQPVAPSFFATGESFKHDLPKLSHRDESRLSRAVSAGRDVKRGARASPMAYDDLPPKSQSLPTPKNIPVDDAGGGKTSMSTPNLPILGRSASSRGSRTPSSPLAADPNDSRTRRPSYNGSTVPSRSLEPPSSPFPSSSQNPSPTSPRITIRRNSLASSPIPPSAFIPHSPSSLGTARAQAQATPNDPRRDSVASTATEITNVGSLFSLNRMSAWDRDESNFGTIRTMATTATNFTSFSSPTASATAEAQTQERRERKTSEGAAIRLRRVAEESELVRRVSGKKAEQMNASARSSPSAVEAVELGLEALSGRSQNVTSLQTLSRHETYKRSNNLLDAVSSAKSLPAKDRGDNVENKSGPGRSPSQMPRKHSPRMKTLSM</sequence>
<evidence type="ECO:0000313" key="2">
    <source>
        <dbReference type="EMBL" id="KZT37911.1"/>
    </source>
</evidence>
<feature type="compositionally biased region" description="Low complexity" evidence="1">
    <location>
        <begin position="251"/>
        <end position="265"/>
    </location>
</feature>
<feature type="compositionally biased region" description="Basic and acidic residues" evidence="1">
    <location>
        <begin position="439"/>
        <end position="448"/>
    </location>
</feature>
<accession>A0A166CX13</accession>
<feature type="compositionally biased region" description="Polar residues" evidence="1">
    <location>
        <begin position="1"/>
        <end position="17"/>
    </location>
</feature>
<keyword evidence="3" id="KW-1185">Reference proteome</keyword>
<feature type="compositionally biased region" description="Low complexity" evidence="1">
    <location>
        <begin position="102"/>
        <end position="112"/>
    </location>
</feature>
<feature type="compositionally biased region" description="Low complexity" evidence="1">
    <location>
        <begin position="143"/>
        <end position="164"/>
    </location>
</feature>
<reference evidence="2 3" key="1">
    <citation type="journal article" date="2016" name="Mol. Biol. Evol.">
        <title>Comparative Genomics of Early-Diverging Mushroom-Forming Fungi Provides Insights into the Origins of Lignocellulose Decay Capabilities.</title>
        <authorList>
            <person name="Nagy L.G."/>
            <person name="Riley R."/>
            <person name="Tritt A."/>
            <person name="Adam C."/>
            <person name="Daum C."/>
            <person name="Floudas D."/>
            <person name="Sun H."/>
            <person name="Yadav J.S."/>
            <person name="Pangilinan J."/>
            <person name="Larsson K.H."/>
            <person name="Matsuura K."/>
            <person name="Barry K."/>
            <person name="Labutti K."/>
            <person name="Kuo R."/>
            <person name="Ohm R.A."/>
            <person name="Bhattacharya S.S."/>
            <person name="Shirouzu T."/>
            <person name="Yoshinaga Y."/>
            <person name="Martin F.M."/>
            <person name="Grigoriev I.V."/>
            <person name="Hibbett D.S."/>
        </authorList>
    </citation>
    <scope>NUCLEOTIDE SEQUENCE [LARGE SCALE GENOMIC DNA]</scope>
    <source>
        <strain evidence="2 3">HHB10207 ss-3</strain>
    </source>
</reference>
<dbReference type="Proteomes" id="UP000076798">
    <property type="component" value="Unassembled WGS sequence"/>
</dbReference>
<protein>
    <submittedName>
        <fullName evidence="2">Uncharacterized protein</fullName>
    </submittedName>
</protein>
<feature type="compositionally biased region" description="Polar residues" evidence="1">
    <location>
        <begin position="450"/>
        <end position="459"/>
    </location>
</feature>
<feature type="region of interest" description="Disordered" evidence="1">
    <location>
        <begin position="83"/>
        <end position="357"/>
    </location>
</feature>
<evidence type="ECO:0000313" key="3">
    <source>
        <dbReference type="Proteomes" id="UP000076798"/>
    </source>
</evidence>
<feature type="compositionally biased region" description="Polar residues" evidence="1">
    <location>
        <begin position="24"/>
        <end position="40"/>
    </location>
</feature>
<feature type="region of interest" description="Disordered" evidence="1">
    <location>
        <begin position="439"/>
        <end position="459"/>
    </location>
</feature>
<feature type="compositionally biased region" description="Low complexity" evidence="1">
    <location>
        <begin position="398"/>
        <end position="412"/>
    </location>
</feature>
<feature type="compositionally biased region" description="Basic and acidic residues" evidence="1">
    <location>
        <begin position="413"/>
        <end position="422"/>
    </location>
</feature>
<gene>
    <name evidence="2" type="ORF">SISSUDRAFT_806526</name>
</gene>
<organism evidence="2 3">
    <name type="scientific">Sistotremastrum suecicum HHB10207 ss-3</name>
    <dbReference type="NCBI Taxonomy" id="1314776"/>
    <lineage>
        <taxon>Eukaryota</taxon>
        <taxon>Fungi</taxon>
        <taxon>Dikarya</taxon>
        <taxon>Basidiomycota</taxon>
        <taxon>Agaricomycotina</taxon>
        <taxon>Agaricomycetes</taxon>
        <taxon>Sistotremastrales</taxon>
        <taxon>Sistotremastraceae</taxon>
        <taxon>Sistotremastrum</taxon>
    </lineage>
</organism>
<feature type="region of interest" description="Disordered" evidence="1">
    <location>
        <begin position="483"/>
        <end position="541"/>
    </location>
</feature>
<feature type="region of interest" description="Disordered" evidence="1">
    <location>
        <begin position="398"/>
        <end position="425"/>
    </location>
</feature>
<feature type="compositionally biased region" description="Basic and acidic residues" evidence="1">
    <location>
        <begin position="177"/>
        <end position="193"/>
    </location>
</feature>
<name>A0A166CX13_9AGAM</name>
<proteinExistence type="predicted"/>
<evidence type="ECO:0000256" key="1">
    <source>
        <dbReference type="SAM" id="MobiDB-lite"/>
    </source>
</evidence>
<feature type="compositionally biased region" description="Low complexity" evidence="1">
    <location>
        <begin position="286"/>
        <end position="309"/>
    </location>
</feature>
<feature type="region of interest" description="Disordered" evidence="1">
    <location>
        <begin position="1"/>
        <end position="43"/>
    </location>
</feature>